<keyword evidence="2 4" id="KW-0862">Zinc</keyword>
<comment type="similarity">
    <text evidence="4">Belongs to the zinc-containing alcohol dehydrogenase family.</text>
</comment>
<dbReference type="SUPFAM" id="SSF51735">
    <property type="entry name" value="NAD(P)-binding Rossmann-fold domains"/>
    <property type="match status" value="1"/>
</dbReference>
<evidence type="ECO:0000259" key="5">
    <source>
        <dbReference type="SMART" id="SM00829"/>
    </source>
</evidence>
<dbReference type="Gene3D" id="3.90.180.10">
    <property type="entry name" value="Medium-chain alcohol dehydrogenases, catalytic domain"/>
    <property type="match status" value="1"/>
</dbReference>
<evidence type="ECO:0000256" key="3">
    <source>
        <dbReference type="ARBA" id="ARBA00023002"/>
    </source>
</evidence>
<proteinExistence type="inferred from homology"/>
<name>A0ABW9JBI7_9SPHI</name>
<dbReference type="InterPro" id="IPR011032">
    <property type="entry name" value="GroES-like_sf"/>
</dbReference>
<comment type="cofactor">
    <cofactor evidence="4">
        <name>Zn(2+)</name>
        <dbReference type="ChEBI" id="CHEBI:29105"/>
    </cofactor>
</comment>
<dbReference type="EMBL" id="SSHJ02000007">
    <property type="protein sequence ID" value="MFN0256491.1"/>
    <property type="molecule type" value="Genomic_DNA"/>
</dbReference>
<dbReference type="InterPro" id="IPR002328">
    <property type="entry name" value="ADH_Zn_CS"/>
</dbReference>
<evidence type="ECO:0000313" key="6">
    <source>
        <dbReference type="EMBL" id="MFN0256491.1"/>
    </source>
</evidence>
<dbReference type="InterPro" id="IPR013154">
    <property type="entry name" value="ADH-like_N"/>
</dbReference>
<dbReference type="InterPro" id="IPR050129">
    <property type="entry name" value="Zn_alcohol_dh"/>
</dbReference>
<dbReference type="PANTHER" id="PTHR43401">
    <property type="entry name" value="L-THREONINE 3-DEHYDROGENASE"/>
    <property type="match status" value="1"/>
</dbReference>
<keyword evidence="7" id="KW-1185">Reference proteome</keyword>
<accession>A0ABW9JBI7</accession>
<dbReference type="InterPro" id="IPR020843">
    <property type="entry name" value="ER"/>
</dbReference>
<comment type="caution">
    <text evidence="6">The sequence shown here is derived from an EMBL/GenBank/DDBJ whole genome shotgun (WGS) entry which is preliminary data.</text>
</comment>
<organism evidence="6 7">
    <name type="scientific">Pedobacter ureilyticus</name>
    <dbReference type="NCBI Taxonomy" id="1393051"/>
    <lineage>
        <taxon>Bacteria</taxon>
        <taxon>Pseudomonadati</taxon>
        <taxon>Bacteroidota</taxon>
        <taxon>Sphingobacteriia</taxon>
        <taxon>Sphingobacteriales</taxon>
        <taxon>Sphingobacteriaceae</taxon>
        <taxon>Pedobacter</taxon>
    </lineage>
</organism>
<dbReference type="PANTHER" id="PTHR43401:SF2">
    <property type="entry name" value="L-THREONINE 3-DEHYDROGENASE"/>
    <property type="match status" value="1"/>
</dbReference>
<dbReference type="InterPro" id="IPR036291">
    <property type="entry name" value="NAD(P)-bd_dom_sf"/>
</dbReference>
<dbReference type="Pfam" id="PF08240">
    <property type="entry name" value="ADH_N"/>
    <property type="match status" value="1"/>
</dbReference>
<dbReference type="InterPro" id="IPR013149">
    <property type="entry name" value="ADH-like_C"/>
</dbReference>
<feature type="domain" description="Enoyl reductase (ER)" evidence="5">
    <location>
        <begin position="15"/>
        <end position="351"/>
    </location>
</feature>
<dbReference type="Pfam" id="PF00107">
    <property type="entry name" value="ADH_zinc_N"/>
    <property type="match status" value="1"/>
</dbReference>
<evidence type="ECO:0000256" key="2">
    <source>
        <dbReference type="ARBA" id="ARBA00022833"/>
    </source>
</evidence>
<evidence type="ECO:0000256" key="4">
    <source>
        <dbReference type="RuleBase" id="RU361277"/>
    </source>
</evidence>
<gene>
    <name evidence="6" type="ORF">E6A44_012955</name>
</gene>
<keyword evidence="1 4" id="KW-0479">Metal-binding</keyword>
<evidence type="ECO:0000313" key="7">
    <source>
        <dbReference type="Proteomes" id="UP001517247"/>
    </source>
</evidence>
<dbReference type="Gene3D" id="3.40.50.720">
    <property type="entry name" value="NAD(P)-binding Rossmann-like Domain"/>
    <property type="match status" value="1"/>
</dbReference>
<dbReference type="RefSeq" id="WP_211659870.1">
    <property type="nucleotide sequence ID" value="NZ_SSHJ02000007.1"/>
</dbReference>
<reference evidence="6 7" key="1">
    <citation type="submission" date="2024-12" db="EMBL/GenBank/DDBJ databases">
        <authorList>
            <person name="Hu S."/>
        </authorList>
    </citation>
    <scope>NUCLEOTIDE SEQUENCE [LARGE SCALE GENOMIC DNA]</scope>
    <source>
        <strain evidence="6 7">THG-T11</strain>
    </source>
</reference>
<dbReference type="Proteomes" id="UP001517247">
    <property type="component" value="Unassembled WGS sequence"/>
</dbReference>
<sequence>MADLKMKAALKTAEGTFQVKDVEVVKIPAPDWVKVRVMVSGICGTDLRHWKKEEHDLECKIMGHEMAGEVVEIGEEVKNVKVGDRIVVETLLGDGTCDWCRVQQYNLCPNLYTVRMETISRAFAEYVIGPSTKFHLLPDHVSYQEATLLDTFSVCLHAQQLSGLKINDKVFIIGAGPIGIGQMQLAKASGADVIIADRIDSSLQIAKSLGADQIINIKHENVFQRVMGFTNGRGADLAFECAGGPTIHETLAASVSVTRIGGTVVIVGGFEKGDISIAMNWQDIQMKEIKLIPSASYSFWGIYPEMVMCLELLAKGKLNAKKMITHEFSIDEINEAFKTAADKENTGSLFVALHN</sequence>
<dbReference type="SUPFAM" id="SSF50129">
    <property type="entry name" value="GroES-like"/>
    <property type="match status" value="1"/>
</dbReference>
<dbReference type="SMART" id="SM00829">
    <property type="entry name" value="PKS_ER"/>
    <property type="match status" value="1"/>
</dbReference>
<evidence type="ECO:0000256" key="1">
    <source>
        <dbReference type="ARBA" id="ARBA00022723"/>
    </source>
</evidence>
<dbReference type="PROSITE" id="PS00059">
    <property type="entry name" value="ADH_ZINC"/>
    <property type="match status" value="1"/>
</dbReference>
<keyword evidence="3" id="KW-0560">Oxidoreductase</keyword>
<protein>
    <submittedName>
        <fullName evidence="6">Zinc-binding dehydrogenase</fullName>
    </submittedName>
</protein>